<keyword evidence="3" id="KW-1185">Reference proteome</keyword>
<evidence type="ECO:0000259" key="1">
    <source>
        <dbReference type="PROSITE" id="PS51186"/>
    </source>
</evidence>
<dbReference type="PANTHER" id="PTHR39173:SF1">
    <property type="entry name" value="ACETYLTRANSFERASE"/>
    <property type="match status" value="1"/>
</dbReference>
<reference evidence="2 3" key="1">
    <citation type="submission" date="2022-06" db="EMBL/GenBank/DDBJ databases">
        <title>Pseudarthrobacter sp. strain RMG13 Genome sequencing and assembly.</title>
        <authorList>
            <person name="Kim I."/>
        </authorList>
    </citation>
    <scope>NUCLEOTIDE SEQUENCE [LARGE SCALE GENOMIC DNA]</scope>
    <source>
        <strain evidence="2 3">RMG13</strain>
    </source>
</reference>
<dbReference type="EMBL" id="JANCLV010000007">
    <property type="protein sequence ID" value="MCP9000398.1"/>
    <property type="molecule type" value="Genomic_DNA"/>
</dbReference>
<evidence type="ECO:0000313" key="2">
    <source>
        <dbReference type="EMBL" id="MCP9000398.1"/>
    </source>
</evidence>
<dbReference type="SUPFAM" id="SSF55729">
    <property type="entry name" value="Acyl-CoA N-acyltransferases (Nat)"/>
    <property type="match status" value="1"/>
</dbReference>
<dbReference type="Proteomes" id="UP001524318">
    <property type="component" value="Unassembled WGS sequence"/>
</dbReference>
<dbReference type="EC" id="2.3.1.-" evidence="2"/>
<dbReference type="InterPro" id="IPR000182">
    <property type="entry name" value="GNAT_dom"/>
</dbReference>
<comment type="caution">
    <text evidence="2">The sequence shown here is derived from an EMBL/GenBank/DDBJ whole genome shotgun (WGS) entry which is preliminary data.</text>
</comment>
<feature type="domain" description="N-acetyltransferase" evidence="1">
    <location>
        <begin position="1"/>
        <end position="148"/>
    </location>
</feature>
<keyword evidence="2" id="KW-0012">Acyltransferase</keyword>
<dbReference type="PANTHER" id="PTHR39173">
    <property type="entry name" value="ACETYLTRANSFERASE"/>
    <property type="match status" value="1"/>
</dbReference>
<accession>A0ABT1LPL1</accession>
<dbReference type="Gene3D" id="3.40.630.30">
    <property type="match status" value="1"/>
</dbReference>
<dbReference type="PROSITE" id="PS51186">
    <property type="entry name" value="GNAT"/>
    <property type="match status" value="1"/>
</dbReference>
<evidence type="ECO:0000313" key="3">
    <source>
        <dbReference type="Proteomes" id="UP001524318"/>
    </source>
</evidence>
<sequence length="202" mass="22322">MAELNDAPTFRRFVDALVKDALPETPRKPEYVPCTYLWIVEGDTFLGSLAIRHELNDYLLNEGGHIGYSVRPSARRRGHAAAALADALPIAQELGIRRVLLTCDEDNAGSRATIEKNGGVCEDTRNSTGPYAITRHPMYVGWWLIQLGAGTLAGSSWASRHCRSNCLWNIALSSVKRPCWPNSSNSPTLITRKGFRATSRLQ</sequence>
<name>A0ABT1LPL1_9MICC</name>
<dbReference type="InterPro" id="IPR016181">
    <property type="entry name" value="Acyl_CoA_acyltransferase"/>
</dbReference>
<gene>
    <name evidence="2" type="ORF">NFC73_11755</name>
</gene>
<proteinExistence type="predicted"/>
<dbReference type="RefSeq" id="WP_254750396.1">
    <property type="nucleotide sequence ID" value="NZ_JANCLV010000007.1"/>
</dbReference>
<protein>
    <submittedName>
        <fullName evidence="2">GNAT family N-acetyltransferase</fullName>
        <ecNumber evidence="2">2.3.1.-</ecNumber>
    </submittedName>
</protein>
<dbReference type="GO" id="GO:0016746">
    <property type="term" value="F:acyltransferase activity"/>
    <property type="evidence" value="ECO:0007669"/>
    <property type="project" value="UniProtKB-KW"/>
</dbReference>
<dbReference type="Pfam" id="PF13302">
    <property type="entry name" value="Acetyltransf_3"/>
    <property type="match status" value="1"/>
</dbReference>
<keyword evidence="2" id="KW-0808">Transferase</keyword>
<organism evidence="2 3">
    <name type="scientific">Pseudarthrobacter humi</name>
    <dbReference type="NCBI Taxonomy" id="2952523"/>
    <lineage>
        <taxon>Bacteria</taxon>
        <taxon>Bacillati</taxon>
        <taxon>Actinomycetota</taxon>
        <taxon>Actinomycetes</taxon>
        <taxon>Micrococcales</taxon>
        <taxon>Micrococcaceae</taxon>
        <taxon>Pseudarthrobacter</taxon>
    </lineage>
</organism>